<keyword evidence="2" id="KW-1185">Reference proteome</keyword>
<accession>A0ACC0RNJ9</accession>
<dbReference type="Proteomes" id="UP000006729">
    <property type="component" value="Chromosome 18"/>
</dbReference>
<protein>
    <submittedName>
        <fullName evidence="1">Uncharacterized protein</fullName>
    </submittedName>
</protein>
<gene>
    <name evidence="1" type="ORF">POPTR_018G104801v4</name>
</gene>
<reference evidence="1 2" key="1">
    <citation type="journal article" date="2006" name="Science">
        <title>The genome of black cottonwood, Populus trichocarpa (Torr. &amp; Gray).</title>
        <authorList>
            <person name="Tuskan G.A."/>
            <person name="Difazio S."/>
            <person name="Jansson S."/>
            <person name="Bohlmann J."/>
            <person name="Grigoriev I."/>
            <person name="Hellsten U."/>
            <person name="Putnam N."/>
            <person name="Ralph S."/>
            <person name="Rombauts S."/>
            <person name="Salamov A."/>
            <person name="Schein J."/>
            <person name="Sterck L."/>
            <person name="Aerts A."/>
            <person name="Bhalerao R.R."/>
            <person name="Bhalerao R.P."/>
            <person name="Blaudez D."/>
            <person name="Boerjan W."/>
            <person name="Brun A."/>
            <person name="Brunner A."/>
            <person name="Busov V."/>
            <person name="Campbell M."/>
            <person name="Carlson J."/>
            <person name="Chalot M."/>
            <person name="Chapman J."/>
            <person name="Chen G.L."/>
            <person name="Cooper D."/>
            <person name="Coutinho P.M."/>
            <person name="Couturier J."/>
            <person name="Covert S."/>
            <person name="Cronk Q."/>
            <person name="Cunningham R."/>
            <person name="Davis J."/>
            <person name="Degroeve S."/>
            <person name="Dejardin A."/>
            <person name="Depamphilis C."/>
            <person name="Detter J."/>
            <person name="Dirks B."/>
            <person name="Dubchak I."/>
            <person name="Duplessis S."/>
            <person name="Ehlting J."/>
            <person name="Ellis B."/>
            <person name="Gendler K."/>
            <person name="Goodstein D."/>
            <person name="Gribskov M."/>
            <person name="Grimwood J."/>
            <person name="Groover A."/>
            <person name="Gunter L."/>
            <person name="Hamberger B."/>
            <person name="Heinze B."/>
            <person name="Helariutta Y."/>
            <person name="Henrissat B."/>
            <person name="Holligan D."/>
            <person name="Holt R."/>
            <person name="Huang W."/>
            <person name="Islam-Faridi N."/>
            <person name="Jones S."/>
            <person name="Jones-Rhoades M."/>
            <person name="Jorgensen R."/>
            <person name="Joshi C."/>
            <person name="Kangasjarvi J."/>
            <person name="Karlsson J."/>
            <person name="Kelleher C."/>
            <person name="Kirkpatrick R."/>
            <person name="Kirst M."/>
            <person name="Kohler A."/>
            <person name="Kalluri U."/>
            <person name="Larimer F."/>
            <person name="Leebens-Mack J."/>
            <person name="Leple J.C."/>
            <person name="Locascio P."/>
            <person name="Lou Y."/>
            <person name="Lucas S."/>
            <person name="Martin F."/>
            <person name="Montanini B."/>
            <person name="Napoli C."/>
            <person name="Nelson D.R."/>
            <person name="Nelson C."/>
            <person name="Nieminen K."/>
            <person name="Nilsson O."/>
            <person name="Pereda V."/>
            <person name="Peter G."/>
            <person name="Philippe R."/>
            <person name="Pilate G."/>
            <person name="Poliakov A."/>
            <person name="Razumovskaya J."/>
            <person name="Richardson P."/>
            <person name="Rinaldi C."/>
            <person name="Ritland K."/>
            <person name="Rouze P."/>
            <person name="Ryaboy D."/>
            <person name="Schmutz J."/>
            <person name="Schrader J."/>
            <person name="Segerman B."/>
            <person name="Shin H."/>
            <person name="Siddiqui A."/>
            <person name="Sterky F."/>
            <person name="Terry A."/>
            <person name="Tsai C.J."/>
            <person name="Uberbacher E."/>
            <person name="Unneberg P."/>
            <person name="Vahala J."/>
            <person name="Wall K."/>
            <person name="Wessler S."/>
            <person name="Yang G."/>
            <person name="Yin T."/>
            <person name="Douglas C."/>
            <person name="Marra M."/>
            <person name="Sandberg G."/>
            <person name="Van de Peer Y."/>
            <person name="Rokhsar D."/>
        </authorList>
    </citation>
    <scope>NUCLEOTIDE SEQUENCE [LARGE SCALE GENOMIC DNA]</scope>
    <source>
        <strain evidence="2">cv. Nisqually</strain>
    </source>
</reference>
<comment type="caution">
    <text evidence="1">The sequence shown here is derived from an EMBL/GenBank/DDBJ whole genome shotgun (WGS) entry which is preliminary data.</text>
</comment>
<evidence type="ECO:0000313" key="1">
    <source>
        <dbReference type="EMBL" id="KAI9378509.1"/>
    </source>
</evidence>
<dbReference type="EMBL" id="CM009307">
    <property type="protein sequence ID" value="KAI9378509.1"/>
    <property type="molecule type" value="Genomic_DNA"/>
</dbReference>
<proteinExistence type="predicted"/>
<organism evidence="1 2">
    <name type="scientific">Populus trichocarpa</name>
    <name type="common">Western balsam poplar</name>
    <name type="synonym">Populus balsamifera subsp. trichocarpa</name>
    <dbReference type="NCBI Taxonomy" id="3694"/>
    <lineage>
        <taxon>Eukaryota</taxon>
        <taxon>Viridiplantae</taxon>
        <taxon>Streptophyta</taxon>
        <taxon>Embryophyta</taxon>
        <taxon>Tracheophyta</taxon>
        <taxon>Spermatophyta</taxon>
        <taxon>Magnoliopsida</taxon>
        <taxon>eudicotyledons</taxon>
        <taxon>Gunneridae</taxon>
        <taxon>Pentapetalae</taxon>
        <taxon>rosids</taxon>
        <taxon>fabids</taxon>
        <taxon>Malpighiales</taxon>
        <taxon>Salicaceae</taxon>
        <taxon>Saliceae</taxon>
        <taxon>Populus</taxon>
    </lineage>
</organism>
<name>A0ACC0RNJ9_POPTR</name>
<evidence type="ECO:0000313" key="2">
    <source>
        <dbReference type="Proteomes" id="UP000006729"/>
    </source>
</evidence>
<sequence length="51" mass="5978">MEDLMDQTLFALFCFVLTQVYSHESVVTRKSCYLGFMCFVPEFHSDMLVFA</sequence>